<dbReference type="AlphaFoldDB" id="A0A9Q1JZ43"/>
<dbReference type="PANTHER" id="PTHR47074:SF11">
    <property type="entry name" value="REVERSE TRANSCRIPTASE-LIKE PROTEIN"/>
    <property type="match status" value="1"/>
</dbReference>
<dbReference type="OrthoDB" id="993362at2759"/>
<dbReference type="EMBL" id="JAKOGI010000534">
    <property type="protein sequence ID" value="KAJ8433506.1"/>
    <property type="molecule type" value="Genomic_DNA"/>
</dbReference>
<evidence type="ECO:0000256" key="1">
    <source>
        <dbReference type="SAM" id="MobiDB-lite"/>
    </source>
</evidence>
<dbReference type="InterPro" id="IPR012337">
    <property type="entry name" value="RNaseH-like_sf"/>
</dbReference>
<dbReference type="InterPro" id="IPR002156">
    <property type="entry name" value="RNaseH_domain"/>
</dbReference>
<feature type="domain" description="RNase H type-1" evidence="2">
    <location>
        <begin position="74"/>
        <end position="163"/>
    </location>
</feature>
<comment type="caution">
    <text evidence="3">The sequence shown here is derived from an EMBL/GenBank/DDBJ whole genome shotgun (WGS) entry which is preliminary data.</text>
</comment>
<evidence type="ECO:0000313" key="4">
    <source>
        <dbReference type="Proteomes" id="UP001153076"/>
    </source>
</evidence>
<dbReference type="Pfam" id="PF13456">
    <property type="entry name" value="RVT_3"/>
    <property type="match status" value="1"/>
</dbReference>
<feature type="region of interest" description="Disordered" evidence="1">
    <location>
        <begin position="1"/>
        <end position="20"/>
    </location>
</feature>
<proteinExistence type="predicted"/>
<dbReference type="InterPro" id="IPR052929">
    <property type="entry name" value="RNase_H-like_EbsB-rel"/>
</dbReference>
<dbReference type="PANTHER" id="PTHR47074">
    <property type="entry name" value="BNAC02G40300D PROTEIN"/>
    <property type="match status" value="1"/>
</dbReference>
<dbReference type="GO" id="GO:0004523">
    <property type="term" value="F:RNA-DNA hybrid ribonuclease activity"/>
    <property type="evidence" value="ECO:0007669"/>
    <property type="project" value="InterPro"/>
</dbReference>
<evidence type="ECO:0000313" key="3">
    <source>
        <dbReference type="EMBL" id="KAJ8433506.1"/>
    </source>
</evidence>
<dbReference type="InterPro" id="IPR036397">
    <property type="entry name" value="RNaseH_sf"/>
</dbReference>
<dbReference type="Gene3D" id="3.30.420.10">
    <property type="entry name" value="Ribonuclease H-like superfamily/Ribonuclease H"/>
    <property type="match status" value="1"/>
</dbReference>
<organism evidence="3 4">
    <name type="scientific">Carnegiea gigantea</name>
    <dbReference type="NCBI Taxonomy" id="171969"/>
    <lineage>
        <taxon>Eukaryota</taxon>
        <taxon>Viridiplantae</taxon>
        <taxon>Streptophyta</taxon>
        <taxon>Embryophyta</taxon>
        <taxon>Tracheophyta</taxon>
        <taxon>Spermatophyta</taxon>
        <taxon>Magnoliopsida</taxon>
        <taxon>eudicotyledons</taxon>
        <taxon>Gunneridae</taxon>
        <taxon>Pentapetalae</taxon>
        <taxon>Caryophyllales</taxon>
        <taxon>Cactineae</taxon>
        <taxon>Cactaceae</taxon>
        <taxon>Cactoideae</taxon>
        <taxon>Echinocereeae</taxon>
        <taxon>Carnegiea</taxon>
    </lineage>
</organism>
<dbReference type="PROSITE" id="PS51257">
    <property type="entry name" value="PROKAR_LIPOPROTEIN"/>
    <property type="match status" value="1"/>
</dbReference>
<dbReference type="CDD" id="cd06222">
    <property type="entry name" value="RNase_H_like"/>
    <property type="match status" value="1"/>
</dbReference>
<name>A0A9Q1JZ43_9CARY</name>
<sequence length="198" mass="21750">MTDGSRALPPSSPSLPLNPNMLTACPDRHLDKLGKRAISYIRNYCDQQEIDSSPSTVPHPSTWTPPTAGCVQINFDGGSIGGTHSGWGFAIRDHHGNLLLAGTKHTYGFTGGAVEEARACLYALRCAHNHDFSNIIIEGDNLHLIEKIKAKEGNRVAHDLTHWEPLCPEGRLWESDVSAAILDRASDDMYLYIHNNLI</sequence>
<gene>
    <name evidence="3" type="ORF">Cgig2_018040</name>
</gene>
<accession>A0A9Q1JZ43</accession>
<reference evidence="3" key="1">
    <citation type="submission" date="2022-04" db="EMBL/GenBank/DDBJ databases">
        <title>Carnegiea gigantea Genome sequencing and assembly v2.</title>
        <authorList>
            <person name="Copetti D."/>
            <person name="Sanderson M.J."/>
            <person name="Burquez A."/>
            <person name="Wojciechowski M.F."/>
        </authorList>
    </citation>
    <scope>NUCLEOTIDE SEQUENCE</scope>
    <source>
        <strain evidence="3">SGP5-SGP5p</strain>
        <tissue evidence="3">Aerial part</tissue>
    </source>
</reference>
<dbReference type="SUPFAM" id="SSF53098">
    <property type="entry name" value="Ribonuclease H-like"/>
    <property type="match status" value="1"/>
</dbReference>
<evidence type="ECO:0000259" key="2">
    <source>
        <dbReference type="Pfam" id="PF13456"/>
    </source>
</evidence>
<dbReference type="InterPro" id="IPR044730">
    <property type="entry name" value="RNase_H-like_dom_plant"/>
</dbReference>
<keyword evidence="4" id="KW-1185">Reference proteome</keyword>
<dbReference type="GO" id="GO:0003676">
    <property type="term" value="F:nucleic acid binding"/>
    <property type="evidence" value="ECO:0007669"/>
    <property type="project" value="InterPro"/>
</dbReference>
<protein>
    <recommendedName>
        <fullName evidence="2">RNase H type-1 domain-containing protein</fullName>
    </recommendedName>
</protein>
<dbReference type="Proteomes" id="UP001153076">
    <property type="component" value="Unassembled WGS sequence"/>
</dbReference>